<accession>A0A0W0SBI6</accession>
<dbReference type="PATRIC" id="fig|28084.5.peg.3215"/>
<name>A0A0W0SBI6_9GAMM</name>
<dbReference type="Proteomes" id="UP000277577">
    <property type="component" value="Chromosome"/>
</dbReference>
<sequence length="317" mass="34397">MRWADRFWSATSWAFDTTVHAVADTMSVCGTLACTLGGAAYAVSNMLNLEEVSASYYGAVNATGNFTLGVNLTNINYSLSESFPLTYSNHINNGTAYNVTDYISSGMVQTASTICMASGIALKTLGATINQWQENREEQRYYARNHGLQIAKPHWKEYGYVSAEAFAGALSMAMLSTTVATTALYFSSRTVPKITYPPSGERYVAGAYYNGPTISMPFNINIDLGTSSFNIPLYFETMNVLLNKTVEVAAKATYGGGFFFKPNQNTPNPPLAVTEAVSSITGAGAYLARNFFASKAKHLHAERIQKAEASVYTLVNN</sequence>
<dbReference type="Proteomes" id="UP000054921">
    <property type="component" value="Unassembled WGS sequence"/>
</dbReference>
<dbReference type="RefSeq" id="WP_028381484.1">
    <property type="nucleotide sequence ID" value="NZ_CAAAIT010000006.1"/>
</dbReference>
<proteinExistence type="predicted"/>
<evidence type="ECO:0000313" key="2">
    <source>
        <dbReference type="EMBL" id="VEB33997.1"/>
    </source>
</evidence>
<reference evidence="1 3" key="1">
    <citation type="submission" date="2015-11" db="EMBL/GenBank/DDBJ databases">
        <title>Genomic analysis of 38 Legionella species identifies large and diverse effector repertoires.</title>
        <authorList>
            <person name="Burstein D."/>
            <person name="Amaro F."/>
            <person name="Zusman T."/>
            <person name="Lifshitz Z."/>
            <person name="Cohen O."/>
            <person name="Gilbert J.A."/>
            <person name="Pupko T."/>
            <person name="Shuman H.A."/>
            <person name="Segal G."/>
        </authorList>
    </citation>
    <scope>NUCLEOTIDE SEQUENCE [LARGE SCALE GENOMIC DNA]</scope>
    <source>
        <strain evidence="1 3">ORW</strain>
    </source>
</reference>
<organism evidence="1 3">
    <name type="scientific">Legionella cherrii</name>
    <dbReference type="NCBI Taxonomy" id="28084"/>
    <lineage>
        <taxon>Bacteria</taxon>
        <taxon>Pseudomonadati</taxon>
        <taxon>Pseudomonadota</taxon>
        <taxon>Gammaproteobacteria</taxon>
        <taxon>Legionellales</taxon>
        <taxon>Legionellaceae</taxon>
        <taxon>Legionella</taxon>
    </lineage>
</organism>
<evidence type="ECO:0000313" key="4">
    <source>
        <dbReference type="Proteomes" id="UP000277577"/>
    </source>
</evidence>
<dbReference type="EMBL" id="LNXW01000013">
    <property type="protein sequence ID" value="KTC80942.1"/>
    <property type="molecule type" value="Genomic_DNA"/>
</dbReference>
<reference evidence="2 4" key="2">
    <citation type="submission" date="2018-12" db="EMBL/GenBank/DDBJ databases">
        <authorList>
            <consortium name="Pathogen Informatics"/>
        </authorList>
    </citation>
    <scope>NUCLEOTIDE SEQUENCE [LARGE SCALE GENOMIC DNA]</scope>
    <source>
        <strain evidence="2 4">NCTC11976</strain>
    </source>
</reference>
<evidence type="ECO:0000313" key="3">
    <source>
        <dbReference type="Proteomes" id="UP000054921"/>
    </source>
</evidence>
<dbReference type="EMBL" id="LR134173">
    <property type="protein sequence ID" value="VEB33997.1"/>
    <property type="molecule type" value="Genomic_DNA"/>
</dbReference>
<gene>
    <name evidence="1" type="ORF">Lche_2962</name>
    <name evidence="2" type="ORF">NCTC11976_00619</name>
</gene>
<keyword evidence="4" id="KW-1185">Reference proteome</keyword>
<dbReference type="OrthoDB" id="5638471at2"/>
<protein>
    <submittedName>
        <fullName evidence="1">Uncharacterized protein</fullName>
    </submittedName>
</protein>
<evidence type="ECO:0000313" key="1">
    <source>
        <dbReference type="EMBL" id="KTC80942.1"/>
    </source>
</evidence>
<dbReference type="AlphaFoldDB" id="A0A0W0SBI6"/>